<dbReference type="PANTHER" id="PTHR43673">
    <property type="entry name" value="NAD(P)H NITROREDUCTASE YDGI-RELATED"/>
    <property type="match status" value="1"/>
</dbReference>
<keyword evidence="6 8" id="KW-0560">Oxidoreductase</keyword>
<evidence type="ECO:0000256" key="6">
    <source>
        <dbReference type="ARBA" id="ARBA00023002"/>
    </source>
</evidence>
<reference evidence="8 9" key="1">
    <citation type="submission" date="2016-02" db="EMBL/GenBank/DDBJ databases">
        <authorList>
            <consortium name="Pathogen Informatics"/>
        </authorList>
    </citation>
    <scope>NUCLEOTIDE SEQUENCE [LARGE SCALE GENOMIC DNA]</scope>
    <source>
        <strain evidence="8 9">RC20</strain>
    </source>
</reference>
<dbReference type="SUPFAM" id="SSF55469">
    <property type="entry name" value="FMN-dependent nitroreductase-like"/>
    <property type="match status" value="1"/>
</dbReference>
<evidence type="ECO:0000256" key="5">
    <source>
        <dbReference type="ARBA" id="ARBA00022857"/>
    </source>
</evidence>
<gene>
    <name evidence="8" type="primary">yfkO_2</name>
    <name evidence="8" type="ORF">ERS672216_00614</name>
</gene>
<dbReference type="InterPro" id="IPR033878">
    <property type="entry name" value="NfsB-like"/>
</dbReference>
<keyword evidence="9" id="KW-1185">Reference proteome</keyword>
<name>A0A128EL44_9BACT</name>
<comment type="cofactor">
    <cofactor evidence="1">
        <name>FMN</name>
        <dbReference type="ChEBI" id="CHEBI:58210"/>
    </cofactor>
</comment>
<dbReference type="EC" id="1.-.-.-" evidence="8"/>
<dbReference type="InterPro" id="IPR000415">
    <property type="entry name" value="Nitroreductase-like"/>
</dbReference>
<proteinExistence type="inferred from homology"/>
<accession>A0A128EL44</accession>
<dbReference type="RefSeq" id="WP_075493130.1">
    <property type="nucleotide sequence ID" value="NZ_CP053844.1"/>
</dbReference>
<keyword evidence="5" id="KW-0521">NADP</keyword>
<dbReference type="PANTHER" id="PTHR43673:SF2">
    <property type="entry name" value="NITROREDUCTASE"/>
    <property type="match status" value="1"/>
</dbReference>
<evidence type="ECO:0000313" key="8">
    <source>
        <dbReference type="EMBL" id="CZE46900.1"/>
    </source>
</evidence>
<evidence type="ECO:0000256" key="2">
    <source>
        <dbReference type="ARBA" id="ARBA00007118"/>
    </source>
</evidence>
<evidence type="ECO:0000259" key="7">
    <source>
        <dbReference type="Pfam" id="PF00881"/>
    </source>
</evidence>
<evidence type="ECO:0000256" key="4">
    <source>
        <dbReference type="ARBA" id="ARBA00022643"/>
    </source>
</evidence>
<dbReference type="CDD" id="cd02149">
    <property type="entry name" value="NfsB-like"/>
    <property type="match status" value="1"/>
</dbReference>
<dbReference type="InterPro" id="IPR029479">
    <property type="entry name" value="Nitroreductase"/>
</dbReference>
<evidence type="ECO:0000256" key="3">
    <source>
        <dbReference type="ARBA" id="ARBA00022630"/>
    </source>
</evidence>
<feature type="domain" description="Nitroreductase" evidence="7">
    <location>
        <begin position="9"/>
        <end position="188"/>
    </location>
</feature>
<evidence type="ECO:0000256" key="1">
    <source>
        <dbReference type="ARBA" id="ARBA00001917"/>
    </source>
</evidence>
<protein>
    <submittedName>
        <fullName evidence="8">Nitroreductase family protein</fullName>
        <ecNumber evidence="8">1.-.-.-</ecNumber>
    </submittedName>
</protein>
<dbReference type="GO" id="GO:0016491">
    <property type="term" value="F:oxidoreductase activity"/>
    <property type="evidence" value="ECO:0007669"/>
    <property type="project" value="UniProtKB-KW"/>
</dbReference>
<dbReference type="Proteomes" id="UP000069632">
    <property type="component" value="Unassembled WGS sequence"/>
</dbReference>
<keyword evidence="4" id="KW-0288">FMN</keyword>
<dbReference type="AlphaFoldDB" id="A0A128EL44"/>
<evidence type="ECO:0000313" key="9">
    <source>
        <dbReference type="Proteomes" id="UP000069632"/>
    </source>
</evidence>
<comment type="similarity">
    <text evidence="2">Belongs to the nitroreductase family.</text>
</comment>
<keyword evidence="3" id="KW-0285">Flavoprotein</keyword>
<dbReference type="EMBL" id="FIZP01000001">
    <property type="protein sequence ID" value="CZE46900.1"/>
    <property type="molecule type" value="Genomic_DNA"/>
</dbReference>
<dbReference type="OrthoDB" id="9809288at2"/>
<dbReference type="Gene3D" id="3.40.109.10">
    <property type="entry name" value="NADH Oxidase"/>
    <property type="match status" value="1"/>
</dbReference>
<sequence length="209" mass="24146">MTFKESLNFRHACKVFDENRKISEAEFAQILEAGRLSPSSLGLEHWDFWLVQNPKMREKIQKACWNQVQIPTCSHLLVIFAKISDFKSGGEYVRQMVERRFDKNSAQHDAYIAKIEDFLVHNVGQSDLEIFAWSKAQCFLCAQNMMSMAAVLGIDTCPIEGYVESELNKALELDTSKKRVAMLLPFGYRVNEPKPKVRRNLDEFLTVFE</sequence>
<organism evidence="8 9">
    <name type="scientific">Campylobacter geochelonis</name>
    <dbReference type="NCBI Taxonomy" id="1780362"/>
    <lineage>
        <taxon>Bacteria</taxon>
        <taxon>Pseudomonadati</taxon>
        <taxon>Campylobacterota</taxon>
        <taxon>Epsilonproteobacteria</taxon>
        <taxon>Campylobacterales</taxon>
        <taxon>Campylobacteraceae</taxon>
        <taxon>Campylobacter</taxon>
    </lineage>
</organism>
<dbReference type="Pfam" id="PF00881">
    <property type="entry name" value="Nitroreductase"/>
    <property type="match status" value="1"/>
</dbReference>